<dbReference type="InterPro" id="IPR012334">
    <property type="entry name" value="Pectin_lyas_fold"/>
</dbReference>
<name>A0ABQ8KWJ6_9APHY</name>
<feature type="domain" description="Rhamnogalacturonase A/B/Epimerase-like pectate lyase" evidence="2">
    <location>
        <begin position="64"/>
        <end position="289"/>
    </location>
</feature>
<dbReference type="Proteomes" id="UP000814176">
    <property type="component" value="Unassembled WGS sequence"/>
</dbReference>
<dbReference type="GeneID" id="72002078"/>
<feature type="signal peptide" evidence="1">
    <location>
        <begin position="1"/>
        <end position="21"/>
    </location>
</feature>
<protein>
    <submittedName>
        <fullName evidence="3">Exo-beta-1,3-glucanase</fullName>
    </submittedName>
</protein>
<proteinExistence type="predicted"/>
<feature type="chain" id="PRO_5047089520" evidence="1">
    <location>
        <begin position="22"/>
        <end position="787"/>
    </location>
</feature>
<dbReference type="PANTHER" id="PTHR33928">
    <property type="entry name" value="POLYGALACTURONASE QRT3"/>
    <property type="match status" value="1"/>
</dbReference>
<dbReference type="InterPro" id="IPR024535">
    <property type="entry name" value="RHGA/B-epi-like_pectate_lyase"/>
</dbReference>
<dbReference type="SUPFAM" id="SSF51126">
    <property type="entry name" value="Pectin lyase-like"/>
    <property type="match status" value="2"/>
</dbReference>
<dbReference type="Pfam" id="PF12708">
    <property type="entry name" value="Pect-lyase_RHGA_epim"/>
    <property type="match status" value="2"/>
</dbReference>
<keyword evidence="4" id="KW-1185">Reference proteome</keyword>
<accession>A0ABQ8KWJ6</accession>
<comment type="caution">
    <text evidence="3">The sequence shown here is derived from an EMBL/GenBank/DDBJ whole genome shotgun (WGS) entry which is preliminary data.</text>
</comment>
<feature type="domain" description="Rhamnogalacturonase A/B/Epimerase-like pectate lyase" evidence="2">
    <location>
        <begin position="418"/>
        <end position="535"/>
    </location>
</feature>
<dbReference type="InterPro" id="IPR039279">
    <property type="entry name" value="QRT3-like"/>
</dbReference>
<dbReference type="PANTHER" id="PTHR33928:SF2">
    <property type="entry name" value="PECTATE LYASE SUPERFAMILY PROTEIN DOMAIN-CONTAINING PROTEIN-RELATED"/>
    <property type="match status" value="1"/>
</dbReference>
<organism evidence="3 4">
    <name type="scientific">Rhodofomes roseus</name>
    <dbReference type="NCBI Taxonomy" id="34475"/>
    <lineage>
        <taxon>Eukaryota</taxon>
        <taxon>Fungi</taxon>
        <taxon>Dikarya</taxon>
        <taxon>Basidiomycota</taxon>
        <taxon>Agaricomycotina</taxon>
        <taxon>Agaricomycetes</taxon>
        <taxon>Polyporales</taxon>
        <taxon>Rhodofomes</taxon>
    </lineage>
</organism>
<reference evidence="3 4" key="1">
    <citation type="journal article" date="2021" name="Environ. Microbiol.">
        <title>Gene family expansions and transcriptome signatures uncover fungal adaptations to wood decay.</title>
        <authorList>
            <person name="Hage H."/>
            <person name="Miyauchi S."/>
            <person name="Viragh M."/>
            <person name="Drula E."/>
            <person name="Min B."/>
            <person name="Chaduli D."/>
            <person name="Navarro D."/>
            <person name="Favel A."/>
            <person name="Norest M."/>
            <person name="Lesage-Meessen L."/>
            <person name="Balint B."/>
            <person name="Merenyi Z."/>
            <person name="de Eugenio L."/>
            <person name="Morin E."/>
            <person name="Martinez A.T."/>
            <person name="Baldrian P."/>
            <person name="Stursova M."/>
            <person name="Martinez M.J."/>
            <person name="Novotny C."/>
            <person name="Magnuson J.K."/>
            <person name="Spatafora J.W."/>
            <person name="Maurice S."/>
            <person name="Pangilinan J."/>
            <person name="Andreopoulos W."/>
            <person name="LaButti K."/>
            <person name="Hundley H."/>
            <person name="Na H."/>
            <person name="Kuo A."/>
            <person name="Barry K."/>
            <person name="Lipzen A."/>
            <person name="Henrissat B."/>
            <person name="Riley R."/>
            <person name="Ahrendt S."/>
            <person name="Nagy L.G."/>
            <person name="Grigoriev I.V."/>
            <person name="Martin F."/>
            <person name="Rosso M.N."/>
        </authorList>
    </citation>
    <scope>NUCLEOTIDE SEQUENCE [LARGE SCALE GENOMIC DNA]</scope>
    <source>
        <strain evidence="3 4">CIRM-BRFM 1785</strain>
    </source>
</reference>
<gene>
    <name evidence="3" type="ORF">C8Q71DRAFT_720196</name>
</gene>
<evidence type="ECO:0000256" key="1">
    <source>
        <dbReference type="SAM" id="SignalP"/>
    </source>
</evidence>
<dbReference type="EMBL" id="JADCUA010000002">
    <property type="protein sequence ID" value="KAH9842738.1"/>
    <property type="molecule type" value="Genomic_DNA"/>
</dbReference>
<evidence type="ECO:0000313" key="4">
    <source>
        <dbReference type="Proteomes" id="UP000814176"/>
    </source>
</evidence>
<dbReference type="Gene3D" id="2.160.20.10">
    <property type="entry name" value="Single-stranded right-handed beta-helix, Pectin lyase-like"/>
    <property type="match status" value="2"/>
</dbReference>
<keyword evidence="1" id="KW-0732">Signal</keyword>
<evidence type="ECO:0000259" key="2">
    <source>
        <dbReference type="Pfam" id="PF12708"/>
    </source>
</evidence>
<evidence type="ECO:0000313" key="3">
    <source>
        <dbReference type="EMBL" id="KAH9842738.1"/>
    </source>
</evidence>
<sequence>MLVPVLSLVYGFLASAPAALALGSSCTSALSGGTAAATDPFWMQNIKHQGTSAFNSDPSSYTVFRNVKDYGAAGDGTTDDTAAINSAISAGSRCGDGTCASSTVTPAVVYFPQGTYKISKPLISYYYTQMIGDARVPPTLLASSDFSGIGVIDVDPYIDGGNGAQWYNDTNNFYRAVRNFVIDLTDIDAATSATGIHWQVSQGTSLYNVVFQMSTASNTAHQGVWMENGSGGMMGDLVFNGGKYGMWVGNQQFTVRNVTMNNCQTAVYMDWNWGWTFQGVTVNNCQVAFDVMTGGTTEDAQTTGALAIIDATASNTPIFYRTSKASSGTLAGSVVLNNIVLNNVPTAVTVLDGSEVLAGGTMTIDSWGQGNVYSGTGSSAKFTSGDITGPTKASSLLSNGQIFGRTIPQYEDYAVDQFVSVKDQGAKGDGTTDDTSALQAVFDKYSGCSIIYFDAGTYIVSSTLQIPAGTQLVGEAWAVIMGSGSAFQDQTNPSPVVQVGASGSSGILEISNMIFTTKGPAAGAIVVEWNVNSPTQGGAGIWDSYIRLGGTAGTNLEVAQCPYTQAESSSCLAAFLGLHLTPKSNAYLEGTWVWLADHDLDDTAQTDLSLYSGRGILSQSAGPVWLIGTASEHHVLYQYNIAGASDHYMGLIQTESCPTANGTSLAQPYYQPTPAPPSPFSIDSAYVDPSFPSDLTAAWGLYIQSSTDILVFGAGHYSFFQHYAQTCLKSVNCQTQIVNVDTASTGISIYSLSTVAVTNELSVGGSPVITASNNVDGLQDTITAWTQ</sequence>
<dbReference type="CDD" id="cd23668">
    <property type="entry name" value="GH55_beta13glucanase-like"/>
    <property type="match status" value="1"/>
</dbReference>
<dbReference type="RefSeq" id="XP_047783785.1">
    <property type="nucleotide sequence ID" value="XM_047921346.1"/>
</dbReference>
<dbReference type="InterPro" id="IPR011050">
    <property type="entry name" value="Pectin_lyase_fold/virulence"/>
</dbReference>